<dbReference type="GO" id="GO:0006351">
    <property type="term" value="P:DNA-templated transcription"/>
    <property type="evidence" value="ECO:0007669"/>
    <property type="project" value="TreeGrafter"/>
</dbReference>
<name>A0A1Y6ER20_9GAMM</name>
<sequence>MSIYLQIEDKLVDAFTPSHLEVVNESHMHSSGAGAESHFKVVLVSQKFTGERLLNRHRAVNKVLADELLNHIHALALHTYTEEEWKDLFNGAPMSPPCMGGSKRERR</sequence>
<evidence type="ECO:0000256" key="1">
    <source>
        <dbReference type="ARBA" id="ARBA00005578"/>
    </source>
</evidence>
<dbReference type="PIRSF" id="PIRSF003113">
    <property type="entry name" value="BolA"/>
    <property type="match status" value="1"/>
</dbReference>
<dbReference type="InterPro" id="IPR036065">
    <property type="entry name" value="BolA-like_sf"/>
</dbReference>
<dbReference type="FunFam" id="3.30.300.90:FF:000001">
    <property type="entry name" value="Transcriptional regulator BolA"/>
    <property type="match status" value="1"/>
</dbReference>
<dbReference type="GO" id="GO:1990229">
    <property type="term" value="C:iron-sulfur cluster assembly complex"/>
    <property type="evidence" value="ECO:0007669"/>
    <property type="project" value="UniProtKB-ARBA"/>
</dbReference>
<dbReference type="EMBL" id="FXWH01000001">
    <property type="protein sequence ID" value="SMQ62952.1"/>
    <property type="molecule type" value="Genomic_DNA"/>
</dbReference>
<dbReference type="Pfam" id="PF01722">
    <property type="entry name" value="BolA"/>
    <property type="match status" value="1"/>
</dbReference>
<dbReference type="AlphaFoldDB" id="A0A1Y6ER20"/>
<dbReference type="OrthoDB" id="9801469at2"/>
<dbReference type="InterPro" id="IPR050961">
    <property type="entry name" value="BolA/IbaG_stress_morph_reg"/>
</dbReference>
<protein>
    <recommendedName>
        <fullName evidence="2">DNA-binding transcriptional regulator BolA</fullName>
    </recommendedName>
</protein>
<evidence type="ECO:0000313" key="4">
    <source>
        <dbReference type="EMBL" id="SMQ62952.1"/>
    </source>
</evidence>
<dbReference type="Proteomes" id="UP000194450">
    <property type="component" value="Unassembled WGS sequence"/>
</dbReference>
<evidence type="ECO:0000256" key="2">
    <source>
        <dbReference type="ARBA" id="ARBA00074073"/>
    </source>
</evidence>
<gene>
    <name evidence="4" type="ORF">SAMN06297229_0784</name>
</gene>
<dbReference type="PANTHER" id="PTHR46229">
    <property type="entry name" value="BOLA TRANSCRIPTION REGULATOR"/>
    <property type="match status" value="1"/>
</dbReference>
<accession>A0A1Y6ER20</accession>
<proteinExistence type="inferred from homology"/>
<organism evidence="4 5">
    <name type="scientific">Pseudidiomarina planktonica</name>
    <dbReference type="NCBI Taxonomy" id="1323738"/>
    <lineage>
        <taxon>Bacteria</taxon>
        <taxon>Pseudomonadati</taxon>
        <taxon>Pseudomonadota</taxon>
        <taxon>Gammaproteobacteria</taxon>
        <taxon>Alteromonadales</taxon>
        <taxon>Idiomarinaceae</taxon>
        <taxon>Pseudidiomarina</taxon>
    </lineage>
</organism>
<evidence type="ECO:0000256" key="3">
    <source>
        <dbReference type="RuleBase" id="RU003860"/>
    </source>
</evidence>
<dbReference type="InterPro" id="IPR002634">
    <property type="entry name" value="BolA"/>
</dbReference>
<dbReference type="RefSeq" id="WP_086433937.1">
    <property type="nucleotide sequence ID" value="NZ_FXWH01000001.1"/>
</dbReference>
<dbReference type="GO" id="GO:0005829">
    <property type="term" value="C:cytosol"/>
    <property type="evidence" value="ECO:0007669"/>
    <property type="project" value="TreeGrafter"/>
</dbReference>
<dbReference type="NCBIfam" id="NF008638">
    <property type="entry name" value="PRK11628.1"/>
    <property type="match status" value="1"/>
</dbReference>
<dbReference type="Gene3D" id="3.30.300.90">
    <property type="entry name" value="BolA-like"/>
    <property type="match status" value="1"/>
</dbReference>
<reference evidence="5" key="1">
    <citation type="submission" date="2017-04" db="EMBL/GenBank/DDBJ databases">
        <authorList>
            <person name="Varghese N."/>
            <person name="Submissions S."/>
        </authorList>
    </citation>
    <scope>NUCLEOTIDE SEQUENCE [LARGE SCALE GENOMIC DNA]</scope>
</reference>
<evidence type="ECO:0000313" key="5">
    <source>
        <dbReference type="Proteomes" id="UP000194450"/>
    </source>
</evidence>
<dbReference type="PANTHER" id="PTHR46229:SF2">
    <property type="entry name" value="BOLA-LIKE PROTEIN 1"/>
    <property type="match status" value="1"/>
</dbReference>
<comment type="similarity">
    <text evidence="1 3">Belongs to the BolA/IbaG family.</text>
</comment>
<dbReference type="SUPFAM" id="SSF82657">
    <property type="entry name" value="BolA-like"/>
    <property type="match status" value="1"/>
</dbReference>
<keyword evidence="5" id="KW-1185">Reference proteome</keyword>